<dbReference type="SUPFAM" id="SSF159894">
    <property type="entry name" value="YgaC/TfoX-N like"/>
    <property type="match status" value="1"/>
</dbReference>
<accession>A0A840S2R2</accession>
<dbReference type="OrthoDB" id="8687154at2"/>
<dbReference type="PANTHER" id="PTHR36121">
    <property type="entry name" value="PROTEIN SXY"/>
    <property type="match status" value="1"/>
</dbReference>
<dbReference type="Pfam" id="PF04993">
    <property type="entry name" value="TfoX_N"/>
    <property type="match status" value="1"/>
</dbReference>
<keyword evidence="3" id="KW-1185">Reference proteome</keyword>
<gene>
    <name evidence="2" type="ORF">HNQ51_000427</name>
</gene>
<organism evidence="2 3">
    <name type="scientific">Inhella inkyongensis</name>
    <dbReference type="NCBI Taxonomy" id="392593"/>
    <lineage>
        <taxon>Bacteria</taxon>
        <taxon>Pseudomonadati</taxon>
        <taxon>Pseudomonadota</taxon>
        <taxon>Betaproteobacteria</taxon>
        <taxon>Burkholderiales</taxon>
        <taxon>Sphaerotilaceae</taxon>
        <taxon>Inhella</taxon>
    </lineage>
</organism>
<dbReference type="AlphaFoldDB" id="A0A840S2R2"/>
<dbReference type="InterPro" id="IPR047525">
    <property type="entry name" value="TfoX-like"/>
</dbReference>
<sequence length="126" mass="14061">MTQPTDPFAQHCQELLQPLGPTRARRMFGGVGLYVDELFIALIAFDRLYLKVSETHRAAFEAAGCERFVYPMKDGSTASLNYYTAPEVAMESPAEMQPWARRAMEAALQARAAKPPAKSVPRKRKA</sequence>
<dbReference type="InterPro" id="IPR007076">
    <property type="entry name" value="TfoX_N"/>
</dbReference>
<protein>
    <submittedName>
        <fullName evidence="2">DNA transformation protein</fullName>
    </submittedName>
</protein>
<dbReference type="Gene3D" id="3.30.1460.30">
    <property type="entry name" value="YgaC/TfoX-N like chaperone"/>
    <property type="match status" value="1"/>
</dbReference>
<reference evidence="2 3" key="1">
    <citation type="submission" date="2020-08" db="EMBL/GenBank/DDBJ databases">
        <title>Genomic Encyclopedia of Type Strains, Phase IV (KMG-IV): sequencing the most valuable type-strain genomes for metagenomic binning, comparative biology and taxonomic classification.</title>
        <authorList>
            <person name="Goeker M."/>
        </authorList>
    </citation>
    <scope>NUCLEOTIDE SEQUENCE [LARGE SCALE GENOMIC DNA]</scope>
    <source>
        <strain evidence="2 3">DSM 23958</strain>
    </source>
</reference>
<comment type="caution">
    <text evidence="2">The sequence shown here is derived from an EMBL/GenBank/DDBJ whole genome shotgun (WGS) entry which is preliminary data.</text>
</comment>
<proteinExistence type="predicted"/>
<evidence type="ECO:0000259" key="1">
    <source>
        <dbReference type="Pfam" id="PF04993"/>
    </source>
</evidence>
<name>A0A840S2R2_9BURK</name>
<dbReference type="PANTHER" id="PTHR36121:SF1">
    <property type="entry name" value="PROTEIN SXY"/>
    <property type="match status" value="1"/>
</dbReference>
<dbReference type="RefSeq" id="WP_138857790.1">
    <property type="nucleotide sequence ID" value="NZ_CP040709.1"/>
</dbReference>
<dbReference type="Proteomes" id="UP000554837">
    <property type="component" value="Unassembled WGS sequence"/>
</dbReference>
<evidence type="ECO:0000313" key="2">
    <source>
        <dbReference type="EMBL" id="MBB5203134.1"/>
    </source>
</evidence>
<dbReference type="EMBL" id="JACHHO010000001">
    <property type="protein sequence ID" value="MBB5203134.1"/>
    <property type="molecule type" value="Genomic_DNA"/>
</dbReference>
<feature type="domain" description="TfoX N-terminal" evidence="1">
    <location>
        <begin position="14"/>
        <end position="107"/>
    </location>
</feature>
<evidence type="ECO:0000313" key="3">
    <source>
        <dbReference type="Proteomes" id="UP000554837"/>
    </source>
</evidence>